<feature type="non-terminal residue" evidence="2">
    <location>
        <position position="219"/>
    </location>
</feature>
<dbReference type="InterPro" id="IPR003871">
    <property type="entry name" value="RFA1B/D_OB_1st"/>
</dbReference>
<name>V4KGS5_EUTSA</name>
<dbReference type="CDD" id="cd04480">
    <property type="entry name" value="RPA1_DBD_A_like"/>
    <property type="match status" value="1"/>
</dbReference>
<dbReference type="EMBL" id="KI517609">
    <property type="protein sequence ID" value="ESQ36985.1"/>
    <property type="molecule type" value="Genomic_DNA"/>
</dbReference>
<feature type="domain" description="Replication protein A 70 kDa DNA-binding subunit B/D first OB fold" evidence="1">
    <location>
        <begin position="15"/>
        <end position="113"/>
    </location>
</feature>
<dbReference type="SUPFAM" id="SSF50249">
    <property type="entry name" value="Nucleic acid-binding proteins"/>
    <property type="match status" value="1"/>
</dbReference>
<dbReference type="Pfam" id="PF02721">
    <property type="entry name" value="DUF223"/>
    <property type="match status" value="1"/>
</dbReference>
<evidence type="ECO:0000313" key="2">
    <source>
        <dbReference type="EMBL" id="ESQ36985.1"/>
    </source>
</evidence>
<evidence type="ECO:0000259" key="1">
    <source>
        <dbReference type="Pfam" id="PF02721"/>
    </source>
</evidence>
<dbReference type="PANTHER" id="PTHR47165:SF4">
    <property type="entry name" value="OS03G0429900 PROTEIN"/>
    <property type="match status" value="1"/>
</dbReference>
<dbReference type="PANTHER" id="PTHR47165">
    <property type="entry name" value="OS03G0429900 PROTEIN"/>
    <property type="match status" value="1"/>
</dbReference>
<organism evidence="2 3">
    <name type="scientific">Eutrema salsugineum</name>
    <name type="common">Saltwater cress</name>
    <name type="synonym">Sisymbrium salsugineum</name>
    <dbReference type="NCBI Taxonomy" id="72664"/>
    <lineage>
        <taxon>Eukaryota</taxon>
        <taxon>Viridiplantae</taxon>
        <taxon>Streptophyta</taxon>
        <taxon>Embryophyta</taxon>
        <taxon>Tracheophyta</taxon>
        <taxon>Spermatophyta</taxon>
        <taxon>Magnoliopsida</taxon>
        <taxon>eudicotyledons</taxon>
        <taxon>Gunneridae</taxon>
        <taxon>Pentapetalae</taxon>
        <taxon>rosids</taxon>
        <taxon>malvids</taxon>
        <taxon>Brassicales</taxon>
        <taxon>Brassicaceae</taxon>
        <taxon>Eutremeae</taxon>
        <taxon>Eutrema</taxon>
    </lineage>
</organism>
<reference evidence="2 3" key="1">
    <citation type="journal article" date="2013" name="Front. Plant Sci.">
        <title>The Reference Genome of the Halophytic Plant Eutrema salsugineum.</title>
        <authorList>
            <person name="Yang R."/>
            <person name="Jarvis D.E."/>
            <person name="Chen H."/>
            <person name="Beilstein M.A."/>
            <person name="Grimwood J."/>
            <person name="Jenkins J."/>
            <person name="Shu S."/>
            <person name="Prochnik S."/>
            <person name="Xin M."/>
            <person name="Ma C."/>
            <person name="Schmutz J."/>
            <person name="Wing R.A."/>
            <person name="Mitchell-Olds T."/>
            <person name="Schumaker K.S."/>
            <person name="Wang X."/>
        </authorList>
    </citation>
    <scope>NUCLEOTIDE SEQUENCE [LARGE SCALE GENOMIC DNA]</scope>
</reference>
<protein>
    <recommendedName>
        <fullName evidence="1">Replication protein A 70 kDa DNA-binding subunit B/D first OB fold domain-containing protein</fullName>
    </recommendedName>
</protein>
<dbReference type="Gene3D" id="2.40.50.140">
    <property type="entry name" value="Nucleic acid-binding proteins"/>
    <property type="match status" value="1"/>
</dbReference>
<dbReference type="InterPro" id="IPR012340">
    <property type="entry name" value="NA-bd_OB-fold"/>
</dbReference>
<keyword evidence="3" id="KW-1185">Reference proteome</keyword>
<dbReference type="Gramene" id="ESQ36985">
    <property type="protein sequence ID" value="ESQ36985"/>
    <property type="gene ID" value="EUTSA_v10002797mg"/>
</dbReference>
<dbReference type="OMA" id="TIHCFIS"/>
<dbReference type="KEGG" id="eus:EUTSA_v10002797mg"/>
<dbReference type="eggNOG" id="KOG0987">
    <property type="taxonomic scope" value="Eukaryota"/>
</dbReference>
<dbReference type="AlphaFoldDB" id="V4KGS5"/>
<dbReference type="STRING" id="72664.V4KGS5"/>
<sequence length="219" mass="24653">MDFSLQTIGPYVVFEDLCLGLKAQHVVGRMLKFWTVRNETNHEDFKGISFLLLDESNTTIHCFISEELVGQYYADLREGIIFQIHNFEVQGCTKHHKVTDYPLVINFTENTSLVDVSNTWLSIAKYKFRIKGYDHLLALANTNLALPDVVGEITTVEGTNLHNPTSTDRVLIRLNLLPNVTISLSLWGDTASRFRGLLNTPSEVKSVAVVTSLNPSLLE</sequence>
<gene>
    <name evidence="2" type="ORF">EUTSA_v10002797mg</name>
</gene>
<evidence type="ECO:0000313" key="3">
    <source>
        <dbReference type="Proteomes" id="UP000030689"/>
    </source>
</evidence>
<accession>V4KGS5</accession>
<proteinExistence type="predicted"/>
<dbReference type="Proteomes" id="UP000030689">
    <property type="component" value="Unassembled WGS sequence"/>
</dbReference>